<accession>A0ABY6FA72</accession>
<organism evidence="1 2">
    <name type="scientific">Pseudomonas phytophila</name>
    <dbReference type="NCBI Taxonomy" id="2867264"/>
    <lineage>
        <taxon>Bacteria</taxon>
        <taxon>Pseudomonadati</taxon>
        <taxon>Pseudomonadota</taxon>
        <taxon>Gammaproteobacteria</taxon>
        <taxon>Pseudomonadales</taxon>
        <taxon>Pseudomonadaceae</taxon>
        <taxon>Pseudomonas</taxon>
    </lineage>
</organism>
<dbReference type="EMBL" id="CP081201">
    <property type="protein sequence ID" value="UXZ94790.1"/>
    <property type="molecule type" value="Genomic_DNA"/>
</dbReference>
<gene>
    <name evidence="1" type="ORF">K3169_20860</name>
</gene>
<name>A0ABY6FA72_9PSED</name>
<proteinExistence type="predicted"/>
<evidence type="ECO:0000313" key="2">
    <source>
        <dbReference type="Proteomes" id="UP001063228"/>
    </source>
</evidence>
<evidence type="ECO:0000313" key="1">
    <source>
        <dbReference type="EMBL" id="UXZ94790.1"/>
    </source>
</evidence>
<reference evidence="1" key="1">
    <citation type="submission" date="2021-08" db="EMBL/GenBank/DDBJ databases">
        <title>Complete genome sequence of Pseudomonas phytophila.</title>
        <authorList>
            <person name="Weir B.S."/>
            <person name="Templeton M.D."/>
            <person name="Arshed S."/>
            <person name="Andersen M.T."/>
            <person name="Jayaraman J."/>
        </authorList>
    </citation>
    <scope>NUCLEOTIDE SEQUENCE</scope>
    <source>
        <strain evidence="1">ICMP 23753</strain>
    </source>
</reference>
<dbReference type="Proteomes" id="UP001063228">
    <property type="component" value="Chromosome"/>
</dbReference>
<dbReference type="RefSeq" id="WP_263267836.1">
    <property type="nucleotide sequence ID" value="NZ_CP081201.1"/>
</dbReference>
<keyword evidence="2" id="KW-1185">Reference proteome</keyword>
<sequence>MDRDGLFLVLFLGTFPHLKHVCLVSFDYIARAEPMPIEKRTKVLSAAFLAVDRGFFSENVTVDRLVN</sequence>
<protein>
    <submittedName>
        <fullName evidence="1">Uncharacterized protein</fullName>
    </submittedName>
</protein>